<dbReference type="KEGG" id="sapo:SAPIO_CDS7723"/>
<keyword evidence="2" id="KW-1185">Reference proteome</keyword>
<evidence type="ECO:0000313" key="2">
    <source>
        <dbReference type="Proteomes" id="UP000028545"/>
    </source>
</evidence>
<organism evidence="1 2">
    <name type="scientific">Pseudallescheria apiosperma</name>
    <name type="common">Scedosporium apiospermum</name>
    <dbReference type="NCBI Taxonomy" id="563466"/>
    <lineage>
        <taxon>Eukaryota</taxon>
        <taxon>Fungi</taxon>
        <taxon>Dikarya</taxon>
        <taxon>Ascomycota</taxon>
        <taxon>Pezizomycotina</taxon>
        <taxon>Sordariomycetes</taxon>
        <taxon>Hypocreomycetidae</taxon>
        <taxon>Microascales</taxon>
        <taxon>Microascaceae</taxon>
        <taxon>Scedosporium</taxon>
    </lineage>
</organism>
<dbReference type="RefSeq" id="XP_016641355.1">
    <property type="nucleotide sequence ID" value="XM_016789528.1"/>
</dbReference>
<dbReference type="EMBL" id="JOWA01000110">
    <property type="protein sequence ID" value="KEZ41556.1"/>
    <property type="molecule type" value="Genomic_DNA"/>
</dbReference>
<dbReference type="GeneID" id="27726795"/>
<evidence type="ECO:0000313" key="1">
    <source>
        <dbReference type="EMBL" id="KEZ41556.1"/>
    </source>
</evidence>
<dbReference type="Proteomes" id="UP000028545">
    <property type="component" value="Unassembled WGS sequence"/>
</dbReference>
<protein>
    <submittedName>
        <fullName evidence="1">Uncharacterized protein</fullName>
    </submittedName>
</protein>
<comment type="caution">
    <text evidence="1">The sequence shown here is derived from an EMBL/GenBank/DDBJ whole genome shotgun (WGS) entry which is preliminary data.</text>
</comment>
<sequence>MPHATKPSTKKAKEAWTNFERRVMIGLICKGLHNPHDLSHLTTSFNEAHKGGRARTSKPWSPEKVWDLYKSVARRDGDTLRLERRVGAGRITRKQRLALERGLTTSNDGRREREKKWRQKRMWIAERTGHGEERRGAWLFLGEGASFLPALPVRGLYSTMRRFGGEEEA</sequence>
<accession>A0A084G2J4</accession>
<reference evidence="1 2" key="1">
    <citation type="journal article" date="2014" name="Genome Announc.">
        <title>Draft genome sequence of the pathogenic fungus Scedosporium apiospermum.</title>
        <authorList>
            <person name="Vandeputte P."/>
            <person name="Ghamrawi S."/>
            <person name="Rechenmann M."/>
            <person name="Iltis A."/>
            <person name="Giraud S."/>
            <person name="Fleury M."/>
            <person name="Thornton C."/>
            <person name="Delhaes L."/>
            <person name="Meyer W."/>
            <person name="Papon N."/>
            <person name="Bouchara J.P."/>
        </authorList>
    </citation>
    <scope>NUCLEOTIDE SEQUENCE [LARGE SCALE GENOMIC DNA]</scope>
    <source>
        <strain evidence="1 2">IHEM 14462</strain>
    </source>
</reference>
<name>A0A084G2J4_PSEDA</name>
<dbReference type="HOGENOM" id="CLU_1579419_0_0_1"/>
<dbReference type="VEuPathDB" id="FungiDB:SAPIO_CDS7723"/>
<proteinExistence type="predicted"/>
<gene>
    <name evidence="1" type="ORF">SAPIO_CDS7723</name>
</gene>
<dbReference type="AlphaFoldDB" id="A0A084G2J4"/>